<organism evidence="8 9">
    <name type="scientific">Psittacicella hinzii</name>
    <dbReference type="NCBI Taxonomy" id="2028575"/>
    <lineage>
        <taxon>Bacteria</taxon>
        <taxon>Pseudomonadati</taxon>
        <taxon>Pseudomonadota</taxon>
        <taxon>Gammaproteobacteria</taxon>
        <taxon>Pasteurellales</taxon>
        <taxon>Psittacicellaceae</taxon>
        <taxon>Psittacicella</taxon>
    </lineage>
</organism>
<feature type="domain" description="PhoH-like protein" evidence="7">
    <location>
        <begin position="43"/>
        <end position="246"/>
    </location>
</feature>
<dbReference type="FunFam" id="3.40.50.300:FF:000013">
    <property type="entry name" value="PhoH family ATPase"/>
    <property type="match status" value="1"/>
</dbReference>
<dbReference type="Gene3D" id="3.40.50.300">
    <property type="entry name" value="P-loop containing nucleotide triphosphate hydrolases"/>
    <property type="match status" value="1"/>
</dbReference>
<keyword evidence="3" id="KW-0963">Cytoplasm</keyword>
<evidence type="ECO:0000256" key="4">
    <source>
        <dbReference type="ARBA" id="ARBA00022741"/>
    </source>
</evidence>
<dbReference type="InterPro" id="IPR003714">
    <property type="entry name" value="PhoH"/>
</dbReference>
<dbReference type="AlphaFoldDB" id="A0A3A1YR86"/>
<dbReference type="GO" id="GO:0005524">
    <property type="term" value="F:ATP binding"/>
    <property type="evidence" value="ECO:0007669"/>
    <property type="project" value="UniProtKB-KW"/>
</dbReference>
<dbReference type="GO" id="GO:0005829">
    <property type="term" value="C:cytosol"/>
    <property type="evidence" value="ECO:0007669"/>
    <property type="project" value="TreeGrafter"/>
</dbReference>
<keyword evidence="9" id="KW-1185">Reference proteome</keyword>
<dbReference type="EMBL" id="NRJG01000021">
    <property type="protein sequence ID" value="RIY39996.1"/>
    <property type="molecule type" value="Genomic_DNA"/>
</dbReference>
<keyword evidence="5" id="KW-0067">ATP-binding</keyword>
<proteinExistence type="inferred from homology"/>
<dbReference type="InterPro" id="IPR051451">
    <property type="entry name" value="PhoH2-like"/>
</dbReference>
<dbReference type="SUPFAM" id="SSF52540">
    <property type="entry name" value="P-loop containing nucleoside triphosphate hydrolases"/>
    <property type="match status" value="1"/>
</dbReference>
<sequence>MFAPLGGVKMRTEQPKKLSRNEELQIVEAKRHTGNFLSILSNVRCKSLNQHLFAKGILENDITFGIGPAGSGKTFLAIATALQMLNENKVDRIILSRPAVEAGESLGFLPGTLQEKLDPYLRPLFDAIIEIMKPERAEKLLSQNKIEIAPLAFMRGRTLSNAFIILDEAQNTTAAQMKMMVTRLGLGSKMVITGDMSQTDLPNNVKSGLVHAMKVLDNVKGVRFYTMSKEDVVRHPCVAAIIDAYDEYEALHPETVVTPKRRHQNPLQTVLAEQG</sequence>
<dbReference type="Pfam" id="PF02562">
    <property type="entry name" value="PhoH"/>
    <property type="match status" value="1"/>
</dbReference>
<keyword evidence="4" id="KW-0547">Nucleotide-binding</keyword>
<reference evidence="8 9" key="1">
    <citation type="submission" date="2017-08" db="EMBL/GenBank/DDBJ databases">
        <title>Reclassification of Bisgaard taxon 37 and 44.</title>
        <authorList>
            <person name="Christensen H."/>
        </authorList>
    </citation>
    <scope>NUCLEOTIDE SEQUENCE [LARGE SCALE GENOMIC DNA]</scope>
    <source>
        <strain evidence="8 9">111</strain>
    </source>
</reference>
<evidence type="ECO:0000256" key="6">
    <source>
        <dbReference type="ARBA" id="ARBA00039970"/>
    </source>
</evidence>
<name>A0A3A1YR86_9GAMM</name>
<evidence type="ECO:0000256" key="3">
    <source>
        <dbReference type="ARBA" id="ARBA00022490"/>
    </source>
</evidence>
<comment type="caution">
    <text evidence="8">The sequence shown here is derived from an EMBL/GenBank/DDBJ whole genome shotgun (WGS) entry which is preliminary data.</text>
</comment>
<evidence type="ECO:0000256" key="2">
    <source>
        <dbReference type="ARBA" id="ARBA00010393"/>
    </source>
</evidence>
<dbReference type="InterPro" id="IPR027417">
    <property type="entry name" value="P-loop_NTPase"/>
</dbReference>
<accession>A0A3A1YR86</accession>
<evidence type="ECO:0000259" key="7">
    <source>
        <dbReference type="Pfam" id="PF02562"/>
    </source>
</evidence>
<gene>
    <name evidence="8" type="ORF">CKF58_01265</name>
</gene>
<evidence type="ECO:0000256" key="1">
    <source>
        <dbReference type="ARBA" id="ARBA00004496"/>
    </source>
</evidence>
<protein>
    <recommendedName>
        <fullName evidence="6">PhoH-like protein</fullName>
    </recommendedName>
</protein>
<dbReference type="Proteomes" id="UP000265916">
    <property type="component" value="Unassembled WGS sequence"/>
</dbReference>
<comment type="similarity">
    <text evidence="2">Belongs to the PhoH family.</text>
</comment>
<evidence type="ECO:0000313" key="9">
    <source>
        <dbReference type="Proteomes" id="UP000265916"/>
    </source>
</evidence>
<evidence type="ECO:0000256" key="5">
    <source>
        <dbReference type="ARBA" id="ARBA00022840"/>
    </source>
</evidence>
<dbReference type="OrthoDB" id="9805148at2"/>
<evidence type="ECO:0000313" key="8">
    <source>
        <dbReference type="EMBL" id="RIY39996.1"/>
    </source>
</evidence>
<dbReference type="PANTHER" id="PTHR30473:SF1">
    <property type="entry name" value="PHOH-LIKE PROTEIN"/>
    <property type="match status" value="1"/>
</dbReference>
<comment type="subcellular location">
    <subcellularLocation>
        <location evidence="1">Cytoplasm</location>
    </subcellularLocation>
</comment>
<dbReference type="PANTHER" id="PTHR30473">
    <property type="entry name" value="PROTEIN PHOH"/>
    <property type="match status" value="1"/>
</dbReference>